<proteinExistence type="predicted"/>
<name>A0AB73IQA6_9BURK</name>
<gene>
    <name evidence="1" type="ORF">J2793_007341</name>
</gene>
<reference evidence="1" key="1">
    <citation type="submission" date="2023-07" db="EMBL/GenBank/DDBJ databases">
        <title>Sorghum-associated microbial communities from plants grown in Nebraska, USA.</title>
        <authorList>
            <person name="Schachtman D."/>
        </authorList>
    </citation>
    <scope>NUCLEOTIDE SEQUENCE</scope>
    <source>
        <strain evidence="1">DS1061</strain>
    </source>
</reference>
<dbReference type="RefSeq" id="WP_392396385.1">
    <property type="nucleotide sequence ID" value="NZ_JAURTK010000036.1"/>
</dbReference>
<evidence type="ECO:0008006" key="3">
    <source>
        <dbReference type="Google" id="ProtNLM"/>
    </source>
</evidence>
<dbReference type="EMBL" id="JAURTK010000036">
    <property type="protein sequence ID" value="MDP9651866.1"/>
    <property type="molecule type" value="Genomic_DNA"/>
</dbReference>
<dbReference type="Proteomes" id="UP001229486">
    <property type="component" value="Unassembled WGS sequence"/>
</dbReference>
<protein>
    <recommendedName>
        <fullName evidence="3">Lipoprotein</fullName>
    </recommendedName>
</protein>
<dbReference type="AlphaFoldDB" id="A0AB73IQA6"/>
<evidence type="ECO:0000313" key="2">
    <source>
        <dbReference type="Proteomes" id="UP001229486"/>
    </source>
</evidence>
<evidence type="ECO:0000313" key="1">
    <source>
        <dbReference type="EMBL" id="MDP9651866.1"/>
    </source>
</evidence>
<sequence>MMGTLVAAAALSACNGDDVDENAAATPPAKSACGSATVGNADMRCPPGFTQPKS</sequence>
<comment type="caution">
    <text evidence="1">The sequence shown here is derived from an EMBL/GenBank/DDBJ whole genome shotgun (WGS) entry which is preliminary data.</text>
</comment>
<accession>A0AB73IQA6</accession>
<organism evidence="1 2">
    <name type="scientific">Paraburkholderia caledonica</name>
    <dbReference type="NCBI Taxonomy" id="134536"/>
    <lineage>
        <taxon>Bacteria</taxon>
        <taxon>Pseudomonadati</taxon>
        <taxon>Pseudomonadota</taxon>
        <taxon>Betaproteobacteria</taxon>
        <taxon>Burkholderiales</taxon>
        <taxon>Burkholderiaceae</taxon>
        <taxon>Paraburkholderia</taxon>
    </lineage>
</organism>